<dbReference type="InterPro" id="IPR007835">
    <property type="entry name" value="MOFRL"/>
</dbReference>
<reference evidence="3" key="1">
    <citation type="submission" date="2013-04" db="EMBL/GenBank/DDBJ databases">
        <authorList>
            <person name="Harkins D.M."/>
            <person name="Durkin A.S."/>
            <person name="Selengut J.D."/>
            <person name="Sanka R."/>
            <person name="DePew J."/>
            <person name="Purushe J."/>
            <person name="Ahmed A."/>
            <person name="van der Linden H."/>
            <person name="Goris M.G.A."/>
            <person name="Hartskeerl R.A."/>
            <person name="Vinetz J.M."/>
            <person name="Sutton G.G."/>
            <person name="Nelson W.C."/>
            <person name="Fouts D.E."/>
        </authorList>
    </citation>
    <scope>NUCLEOTIDE SEQUENCE [LARGE SCALE GENOMIC DNA]</scope>
    <source>
        <strain evidence="3">BUT 6</strain>
    </source>
</reference>
<feature type="domain" description="MOFRL-associated" evidence="2">
    <location>
        <begin position="10"/>
        <end position="221"/>
    </location>
</feature>
<dbReference type="STRING" id="1193011.LEP1GSC058_2093"/>
<gene>
    <name evidence="3" type="ORF">LEP1GSC058_2093</name>
</gene>
<dbReference type="InterPro" id="IPR039760">
    <property type="entry name" value="MOFRL_protein"/>
</dbReference>
<dbReference type="InterPro" id="IPR025286">
    <property type="entry name" value="MOFRL_assoc_dom"/>
</dbReference>
<comment type="caution">
    <text evidence="3">The sequence shown here is derived from an EMBL/GenBank/DDBJ whole genome shotgun (WGS) entry which is preliminary data.</text>
</comment>
<dbReference type="EMBL" id="AKWZ02000003">
    <property type="protein sequence ID" value="EPG75256.1"/>
    <property type="molecule type" value="Genomic_DNA"/>
</dbReference>
<dbReference type="InterPro" id="IPR038614">
    <property type="entry name" value="GK_N_sf"/>
</dbReference>
<dbReference type="SUPFAM" id="SSF82544">
    <property type="entry name" value="GckA/TtuD-like"/>
    <property type="match status" value="1"/>
</dbReference>
<dbReference type="Gene3D" id="3.40.1480.10">
    <property type="entry name" value="MOFRL domain"/>
    <property type="match status" value="1"/>
</dbReference>
<dbReference type="Proteomes" id="UP000014540">
    <property type="component" value="Unassembled WGS sequence"/>
</dbReference>
<dbReference type="GO" id="GO:0008887">
    <property type="term" value="F:glycerate kinase activity"/>
    <property type="evidence" value="ECO:0007669"/>
    <property type="project" value="InterPro"/>
</dbReference>
<dbReference type="GO" id="GO:0005737">
    <property type="term" value="C:cytoplasm"/>
    <property type="evidence" value="ECO:0007669"/>
    <property type="project" value="TreeGrafter"/>
</dbReference>
<dbReference type="InterPro" id="IPR037035">
    <property type="entry name" value="GK-like_C_sf"/>
</dbReference>
<organism evidence="3 4">
    <name type="scientific">Leptospira fainei serovar Hurstbridge str. BUT 6</name>
    <dbReference type="NCBI Taxonomy" id="1193011"/>
    <lineage>
        <taxon>Bacteria</taxon>
        <taxon>Pseudomonadati</taxon>
        <taxon>Spirochaetota</taxon>
        <taxon>Spirochaetia</taxon>
        <taxon>Leptospirales</taxon>
        <taxon>Leptospiraceae</taxon>
        <taxon>Leptospira</taxon>
    </lineage>
</organism>
<name>S3UXX0_9LEPT</name>
<feature type="domain" description="MOFRL" evidence="1">
    <location>
        <begin position="300"/>
        <end position="404"/>
    </location>
</feature>
<evidence type="ECO:0000259" key="2">
    <source>
        <dbReference type="Pfam" id="PF13660"/>
    </source>
</evidence>
<dbReference type="Gene3D" id="3.40.50.10180">
    <property type="entry name" value="Glycerate kinase, MOFRL-like N-terminal domain"/>
    <property type="match status" value="1"/>
</dbReference>
<dbReference type="PANTHER" id="PTHR12227:SF0">
    <property type="entry name" value="GLYCERATE KINASE"/>
    <property type="match status" value="1"/>
</dbReference>
<proteinExistence type="predicted"/>
<evidence type="ECO:0000313" key="4">
    <source>
        <dbReference type="Proteomes" id="UP000014540"/>
    </source>
</evidence>
<evidence type="ECO:0000313" key="3">
    <source>
        <dbReference type="EMBL" id="EPG75256.1"/>
    </source>
</evidence>
<protein>
    <submittedName>
        <fullName evidence="3">MOFRL family protein</fullName>
    </submittedName>
</protein>
<accession>S3UXX0</accession>
<dbReference type="AlphaFoldDB" id="S3UXX0"/>
<dbReference type="PANTHER" id="PTHR12227">
    <property type="entry name" value="GLYCERATE KINASE"/>
    <property type="match status" value="1"/>
</dbReference>
<keyword evidence="4" id="KW-1185">Reference proteome</keyword>
<dbReference type="Pfam" id="PF05161">
    <property type="entry name" value="MOFRL"/>
    <property type="match status" value="1"/>
</dbReference>
<dbReference type="Pfam" id="PF13660">
    <property type="entry name" value="DUF4147"/>
    <property type="match status" value="1"/>
</dbReference>
<sequence length="411" mass="44676">MNFGHPRELAERIAKEAIESAMPRQKVREALSTINRPDSCIVISVGKAALEMAEGARDVWGIAIKTSIVLTNYLPTDLPQSHEIFIGNHPIPGPESFQASRLVWDRTSSLSEKDTVLFLLSGGGSSLFEFPRSEISQSLLADWYKRFLSSGASIREVNSLRPLLSGVKAGRFRKHCEPSGMIQLILSDVLEPDPFWVSSGPALPYPVHWPEIERILGRYGWISDSELFLKGIPPVVKPDPRDQVIVIGSLEQALQAAESFAIRMGFRTERIKEPIIGQAKDAGKTLAKLGKRKNSEGPLIVIGGGETTVTLKGKGRGGRNQELALSFAKEIRGESNLFLLSFGTDGIDGNSRNAGGFADGSTWDDILSLGIDPEFELETNDSATALEAIGNTFITGPTGTNVNDVQILVII</sequence>
<evidence type="ECO:0000259" key="1">
    <source>
        <dbReference type="Pfam" id="PF05161"/>
    </source>
</evidence>